<dbReference type="EMBL" id="UYSG01002003">
    <property type="protein sequence ID" value="VDL55523.1"/>
    <property type="molecule type" value="Genomic_DNA"/>
</dbReference>
<reference evidence="4" key="1">
    <citation type="submission" date="2017-02" db="UniProtKB">
        <authorList>
            <consortium name="WormBaseParasite"/>
        </authorList>
    </citation>
    <scope>IDENTIFICATION</scope>
</reference>
<keyword evidence="1" id="KW-0732">Signal</keyword>
<organism evidence="4">
    <name type="scientific">Hymenolepis diminuta</name>
    <name type="common">Rat tapeworm</name>
    <dbReference type="NCBI Taxonomy" id="6216"/>
    <lineage>
        <taxon>Eukaryota</taxon>
        <taxon>Metazoa</taxon>
        <taxon>Spiralia</taxon>
        <taxon>Lophotrochozoa</taxon>
        <taxon>Platyhelminthes</taxon>
        <taxon>Cestoda</taxon>
        <taxon>Eucestoda</taxon>
        <taxon>Cyclophyllidea</taxon>
        <taxon>Hymenolepididae</taxon>
        <taxon>Hymenolepis</taxon>
    </lineage>
</organism>
<evidence type="ECO:0000313" key="3">
    <source>
        <dbReference type="Proteomes" id="UP000274504"/>
    </source>
</evidence>
<evidence type="ECO:0000313" key="4">
    <source>
        <dbReference type="WBParaSite" id="HDID_0000478701-mRNA-1"/>
    </source>
</evidence>
<protein>
    <submittedName>
        <fullName evidence="4">SHR-BD domain-containing protein</fullName>
    </submittedName>
</protein>
<evidence type="ECO:0000313" key="2">
    <source>
        <dbReference type="EMBL" id="VDL55523.1"/>
    </source>
</evidence>
<dbReference type="Proteomes" id="UP000274504">
    <property type="component" value="Unassembled WGS sequence"/>
</dbReference>
<proteinExistence type="predicted"/>
<evidence type="ECO:0000256" key="1">
    <source>
        <dbReference type="SAM" id="SignalP"/>
    </source>
</evidence>
<name>A0A0R3SIM2_HYMDI</name>
<sequence length="640" mass="73915">MIAKVHHLIFIAFFTYSASEAHPEVVKKNRAPWNSQHLHQVGEALLEKEEIVASFLEGVELTVSIPPGATNKSLYYFIGNHVDFDVTVSPCTGPLKGIHFHSVKTFRQGWNINATNNWINRNKRSSDLLVAIRQHYFYQESVELRNYEIEGDHTHRRRISTGPNWLKGSNSARVHLTLSVKSGDTLIMTLYGSPGSLFKVRWTVKRNEILYQPLQGYPVLPILPHLDVCRTRCNGIDCLNIAWPRVANEDSLTMYCVSVNGERTLPHHCSFQQLKNNVTAAIKANLIYRCTRNNRLQLLLSSQLSDRQHQFFISVYAINETANLSSAYIPRVSSNISLCGERPANEIVFGLRPLTYIIHWSRDVIFSWPQNSQGISMFLTPCRRSRSREVLFNLHVFQQKTFEDQEQEKPVVTKRIPNAPILDLSSLSRIFDKIEGKIRIQLSRFNDGLDDFLVKGEKAARIFFLNQSESSRLPVWPSISGEIKMARSDRSIQMMDNDNYPVEFEPICQLHQIRMKMVVSPESQIYHIATFAISDVKNIPFSEIEKRINNCEYSMESLKKLFGSQNQIYYQQIEFRRNSTTLEVQLPFFYTYDSPRHYFILVYASHIADVTSAYKSLFFYRMLDVCPLIEYNCYSIGQCS</sequence>
<accession>A0A0R3SIM2</accession>
<dbReference type="OrthoDB" id="6240202at2759"/>
<feature type="chain" id="PRO_5043131301" evidence="1">
    <location>
        <begin position="22"/>
        <end position="640"/>
    </location>
</feature>
<gene>
    <name evidence="2" type="ORF">HDID_LOCUS4785</name>
</gene>
<reference evidence="2 3" key="2">
    <citation type="submission" date="2018-11" db="EMBL/GenBank/DDBJ databases">
        <authorList>
            <consortium name="Pathogen Informatics"/>
        </authorList>
    </citation>
    <scope>NUCLEOTIDE SEQUENCE [LARGE SCALE GENOMIC DNA]</scope>
</reference>
<dbReference type="WBParaSite" id="HDID_0000478701-mRNA-1">
    <property type="protein sequence ID" value="HDID_0000478701-mRNA-1"/>
    <property type="gene ID" value="HDID_0000478701"/>
</dbReference>
<feature type="signal peptide" evidence="1">
    <location>
        <begin position="1"/>
        <end position="21"/>
    </location>
</feature>
<dbReference type="AlphaFoldDB" id="A0A0R3SIM2"/>